<evidence type="ECO:0000256" key="11">
    <source>
        <dbReference type="PROSITE-ProRule" id="PRU01360"/>
    </source>
</evidence>
<evidence type="ECO:0000256" key="1">
    <source>
        <dbReference type="ARBA" id="ARBA00004571"/>
    </source>
</evidence>
<evidence type="ECO:0000259" key="15">
    <source>
        <dbReference type="Pfam" id="PF00593"/>
    </source>
</evidence>
<evidence type="ECO:0000256" key="8">
    <source>
        <dbReference type="ARBA" id="ARBA00023136"/>
    </source>
</evidence>
<keyword evidence="10 11" id="KW-0998">Cell outer membrane</keyword>
<evidence type="ECO:0000313" key="18">
    <source>
        <dbReference type="Proteomes" id="UP000294575"/>
    </source>
</evidence>
<evidence type="ECO:0000256" key="9">
    <source>
        <dbReference type="ARBA" id="ARBA00023170"/>
    </source>
</evidence>
<keyword evidence="6 14" id="KW-0732">Signal</keyword>
<reference evidence="17 18" key="1">
    <citation type="submission" date="2019-03" db="EMBL/GenBank/DDBJ databases">
        <title>Genomic Encyclopedia of Type Strains, Phase IV (KMG-IV): sequencing the most valuable type-strain genomes for metagenomic binning, comparative biology and taxonomic classification.</title>
        <authorList>
            <person name="Goeker M."/>
        </authorList>
    </citation>
    <scope>NUCLEOTIDE SEQUENCE [LARGE SCALE GENOMIC DNA]</scope>
    <source>
        <strain evidence="17 18">DSM 28679</strain>
    </source>
</reference>
<dbReference type="GO" id="GO:0015344">
    <property type="term" value="F:siderophore uptake transmembrane transporter activity"/>
    <property type="evidence" value="ECO:0007669"/>
    <property type="project" value="TreeGrafter"/>
</dbReference>
<feature type="chain" id="PRO_5020423075" evidence="14">
    <location>
        <begin position="24"/>
        <end position="681"/>
    </location>
</feature>
<name>A0A4R6TTQ0_9GAMM</name>
<dbReference type="Gene3D" id="2.170.130.10">
    <property type="entry name" value="TonB-dependent receptor, plug domain"/>
    <property type="match status" value="1"/>
</dbReference>
<keyword evidence="8 11" id="KW-0472">Membrane</keyword>
<feature type="short sequence motif" description="TonB C-terminal box" evidence="12">
    <location>
        <begin position="664"/>
        <end position="681"/>
    </location>
</feature>
<dbReference type="Pfam" id="PF07715">
    <property type="entry name" value="Plug"/>
    <property type="match status" value="1"/>
</dbReference>
<keyword evidence="3 11" id="KW-0813">Transport</keyword>
<keyword evidence="5 11" id="KW-0812">Transmembrane</keyword>
<dbReference type="PANTHER" id="PTHR30069">
    <property type="entry name" value="TONB-DEPENDENT OUTER MEMBRANE RECEPTOR"/>
    <property type="match status" value="1"/>
</dbReference>
<keyword evidence="18" id="KW-1185">Reference proteome</keyword>
<evidence type="ECO:0000256" key="3">
    <source>
        <dbReference type="ARBA" id="ARBA00022448"/>
    </source>
</evidence>
<dbReference type="Pfam" id="PF00593">
    <property type="entry name" value="TonB_dep_Rec_b-barrel"/>
    <property type="match status" value="1"/>
</dbReference>
<dbReference type="GO" id="GO:0044718">
    <property type="term" value="P:siderophore transmembrane transport"/>
    <property type="evidence" value="ECO:0007669"/>
    <property type="project" value="TreeGrafter"/>
</dbReference>
<evidence type="ECO:0000256" key="2">
    <source>
        <dbReference type="ARBA" id="ARBA00008143"/>
    </source>
</evidence>
<dbReference type="InterPro" id="IPR036942">
    <property type="entry name" value="Beta-barrel_TonB_sf"/>
</dbReference>
<dbReference type="GO" id="GO:0009279">
    <property type="term" value="C:cell outer membrane"/>
    <property type="evidence" value="ECO:0007669"/>
    <property type="project" value="UniProtKB-SubCell"/>
</dbReference>
<dbReference type="InterPro" id="IPR000531">
    <property type="entry name" value="Beta-barrel_TonB"/>
</dbReference>
<dbReference type="PROSITE" id="PS51257">
    <property type="entry name" value="PROKAR_LIPOPROTEIN"/>
    <property type="match status" value="1"/>
</dbReference>
<comment type="subcellular location">
    <subcellularLocation>
        <location evidence="1 11">Cell outer membrane</location>
        <topology evidence="1 11">Multi-pass membrane protein</topology>
    </subcellularLocation>
</comment>
<sequence length="681" mass="73666">MHKFPLKPLLLACLAASCQLAQADDEVSLGTDVVTARGYASDSFSTPQAIEVVRPDATSTGPAGNLLRGKPGLALHSDGAWGQNPVLRGLKKESVVVMVDGIRMNSAQPQGALASFMDLGLLDRVEVVKGPGSVLYGSGAMGGVVNLLTPEPRFSDEARMGGRFGLSASSVDRGVAGALLVEASNSDHGLVAGISGRDVGNYKSPDRREKRTGYDSGTALLKYQYRLADGYVLRAYAQYHQDEDVWYPGSTKPGPSAAVGSLTIHSPKQTRELYGLGLDAALLGGTLSTDVYRQEVYREIRGWSSGQRRNMVSNDVSFITHGLRSQWNGAVGSHWLTVGGEAWQMTGDPERYNYQPPAFAATRTDPFKDGKLTSYGVFVQDEFTLGSTELTAGARFDRNKGTAKQKGMGTRLMTSGLTRSDNSFSWSLGALQPLTDTLNLYANVGQAYRSPDMRERFEDAERGDGYFHIGNPKLKAERSTSYELGLKGRDGLQNYQLAAFYTRIDDYIAGRITGETNQPNNQPIKRTENLDKVVIFGLEGSLEQPVGDFIVDAGFTWLRGKNKQDNEPLYQTPASELRLGIGQPADVGFSWHTGVRAVARQTRIAKKFSNGTEDKTSGFVTADINLGYGFGSVAGLKSSRVDLQLSNLTNKKYHEHLTDGLSGYELKAPGRGVTLAVSGSF</sequence>
<organism evidence="17 18">
    <name type="scientific">Thiopseudomonas denitrificans</name>
    <dbReference type="NCBI Taxonomy" id="1501432"/>
    <lineage>
        <taxon>Bacteria</taxon>
        <taxon>Pseudomonadati</taxon>
        <taxon>Pseudomonadota</taxon>
        <taxon>Gammaproteobacteria</taxon>
        <taxon>Pseudomonadales</taxon>
        <taxon>Pseudomonadaceae</taxon>
        <taxon>Thiopseudomonas</taxon>
    </lineage>
</organism>
<evidence type="ECO:0000256" key="14">
    <source>
        <dbReference type="SAM" id="SignalP"/>
    </source>
</evidence>
<feature type="domain" description="TonB-dependent receptor-like beta-barrel" evidence="15">
    <location>
        <begin position="197"/>
        <end position="648"/>
    </location>
</feature>
<dbReference type="AlphaFoldDB" id="A0A4R6TTQ0"/>
<dbReference type="CDD" id="cd01347">
    <property type="entry name" value="ligand_gated_channel"/>
    <property type="match status" value="1"/>
</dbReference>
<evidence type="ECO:0000313" key="17">
    <source>
        <dbReference type="EMBL" id="TDQ36681.1"/>
    </source>
</evidence>
<feature type="domain" description="TonB-dependent receptor plug" evidence="16">
    <location>
        <begin position="45"/>
        <end position="144"/>
    </location>
</feature>
<comment type="similarity">
    <text evidence="2">Belongs to the TonB-dependent receptor family. Hemoglobin/haptoglobin binding protein subfamily.</text>
</comment>
<gene>
    <name evidence="17" type="ORF">DFQ45_11162</name>
</gene>
<keyword evidence="4 11" id="KW-1134">Transmembrane beta strand</keyword>
<proteinExistence type="inferred from homology"/>
<dbReference type="OrthoDB" id="9764669at2"/>
<evidence type="ECO:0000256" key="10">
    <source>
        <dbReference type="ARBA" id="ARBA00023237"/>
    </source>
</evidence>
<comment type="caution">
    <text evidence="17">The sequence shown here is derived from an EMBL/GenBank/DDBJ whole genome shotgun (WGS) entry which is preliminary data.</text>
</comment>
<evidence type="ECO:0000259" key="16">
    <source>
        <dbReference type="Pfam" id="PF07715"/>
    </source>
</evidence>
<dbReference type="InterPro" id="IPR037066">
    <property type="entry name" value="Plug_dom_sf"/>
</dbReference>
<dbReference type="EMBL" id="SNYK01000011">
    <property type="protein sequence ID" value="TDQ36681.1"/>
    <property type="molecule type" value="Genomic_DNA"/>
</dbReference>
<dbReference type="PROSITE" id="PS01156">
    <property type="entry name" value="TONB_DEPENDENT_REC_2"/>
    <property type="match status" value="1"/>
</dbReference>
<dbReference type="PANTHER" id="PTHR30069:SF29">
    <property type="entry name" value="HEMOGLOBIN AND HEMOGLOBIN-HAPTOGLOBIN-BINDING PROTEIN 1-RELATED"/>
    <property type="match status" value="1"/>
</dbReference>
<protein>
    <submittedName>
        <fullName evidence="17">Hemoglobin/transferrin/lactoferrin receptor protein</fullName>
    </submittedName>
</protein>
<dbReference type="RefSeq" id="WP_101496431.1">
    <property type="nucleotide sequence ID" value="NZ_LNJZ01000005.1"/>
</dbReference>
<feature type="signal peptide" evidence="14">
    <location>
        <begin position="1"/>
        <end position="23"/>
    </location>
</feature>
<evidence type="ECO:0000256" key="13">
    <source>
        <dbReference type="RuleBase" id="RU003357"/>
    </source>
</evidence>
<keyword evidence="9 17" id="KW-0675">Receptor</keyword>
<dbReference type="InterPro" id="IPR012910">
    <property type="entry name" value="Plug_dom"/>
</dbReference>
<dbReference type="Gene3D" id="2.40.170.20">
    <property type="entry name" value="TonB-dependent receptor, beta-barrel domain"/>
    <property type="match status" value="1"/>
</dbReference>
<dbReference type="Proteomes" id="UP000294575">
    <property type="component" value="Unassembled WGS sequence"/>
</dbReference>
<keyword evidence="7 13" id="KW-0798">TonB box</keyword>
<evidence type="ECO:0000256" key="12">
    <source>
        <dbReference type="PROSITE-ProRule" id="PRU10144"/>
    </source>
</evidence>
<evidence type="ECO:0000256" key="5">
    <source>
        <dbReference type="ARBA" id="ARBA00022692"/>
    </source>
</evidence>
<evidence type="ECO:0000256" key="4">
    <source>
        <dbReference type="ARBA" id="ARBA00022452"/>
    </source>
</evidence>
<evidence type="ECO:0000256" key="6">
    <source>
        <dbReference type="ARBA" id="ARBA00022729"/>
    </source>
</evidence>
<evidence type="ECO:0000256" key="7">
    <source>
        <dbReference type="ARBA" id="ARBA00023077"/>
    </source>
</evidence>
<dbReference type="SUPFAM" id="SSF56935">
    <property type="entry name" value="Porins"/>
    <property type="match status" value="1"/>
</dbReference>
<dbReference type="PROSITE" id="PS52016">
    <property type="entry name" value="TONB_DEPENDENT_REC_3"/>
    <property type="match status" value="1"/>
</dbReference>
<dbReference type="InterPro" id="IPR010917">
    <property type="entry name" value="TonB_rcpt_CS"/>
</dbReference>
<dbReference type="InterPro" id="IPR039426">
    <property type="entry name" value="TonB-dep_rcpt-like"/>
</dbReference>
<accession>A0A4R6TTQ0</accession>